<sequence length="398" mass="41228">MTLALVLLSGLLGLACALLAIPAAVFAAEIAAAHRRRPPPPLPPVDRPALAVLVPAHDEERDVGAALDSIRAQLRPGDRLVVVADNCTDRTAEIAGQGGAEVVVRCDPFACGKGYAMDAGIRHLQDAPPPIVIFVDADCLLAEGTLDALARTAQERRRPAQAVFVNHVPPGAGPAHAVARFAYVLKNAVRPRGLAALGLPCQLTGSGMAFPWPVIAGSRLASGEIVEDLKLGLDCARAGHPPVLCEAARVTSAFPLTARAVVDQRERWQRGHLGQIAAVLPSLLAGLRRADLALVAQVLDVMVPPLTLLLAANLALTAVAALAALAGASAVPLMLALATVAILGLALVAGWRLARAAEGFSCGPAEVAAYLLGNLSLYRRLLAGRPLGWIRTDRGGLS</sequence>
<dbReference type="InterPro" id="IPR029044">
    <property type="entry name" value="Nucleotide-diphossugar_trans"/>
</dbReference>
<comment type="similarity">
    <text evidence="1">Belongs to the glycosyltransferase 2 family.</text>
</comment>
<dbReference type="Gene3D" id="3.90.550.10">
    <property type="entry name" value="Spore Coat Polysaccharide Biosynthesis Protein SpsA, Chain A"/>
    <property type="match status" value="1"/>
</dbReference>
<dbReference type="PANTHER" id="PTHR43630">
    <property type="entry name" value="POLY-BETA-1,6-N-ACETYL-D-GLUCOSAMINE SYNTHASE"/>
    <property type="match status" value="1"/>
</dbReference>
<keyword evidence="4" id="KW-1133">Transmembrane helix</keyword>
<accession>A0ABQ4UB95</accession>
<dbReference type="Pfam" id="PF13641">
    <property type="entry name" value="Glyco_tranf_2_3"/>
    <property type="match status" value="1"/>
</dbReference>
<reference evidence="6" key="2">
    <citation type="submission" date="2021-08" db="EMBL/GenBank/DDBJ databases">
        <authorList>
            <person name="Tani A."/>
            <person name="Ola A."/>
            <person name="Ogura Y."/>
            <person name="Katsura K."/>
            <person name="Hayashi T."/>
        </authorList>
    </citation>
    <scope>NUCLEOTIDE SEQUENCE</scope>
    <source>
        <strain evidence="6">NBRC 15686</strain>
    </source>
</reference>
<evidence type="ECO:0000256" key="4">
    <source>
        <dbReference type="SAM" id="Phobius"/>
    </source>
</evidence>
<name>A0ABQ4UB95_9HYPH</name>
<feature type="transmembrane region" description="Helical" evidence="4">
    <location>
        <begin position="306"/>
        <end position="326"/>
    </location>
</feature>
<keyword evidence="4" id="KW-0812">Transmembrane</keyword>
<evidence type="ECO:0000256" key="5">
    <source>
        <dbReference type="SAM" id="SignalP"/>
    </source>
</evidence>
<feature type="transmembrane region" description="Helical" evidence="4">
    <location>
        <begin position="333"/>
        <end position="354"/>
    </location>
</feature>
<comment type="caution">
    <text evidence="6">The sequence shown here is derived from an EMBL/GenBank/DDBJ whole genome shotgun (WGS) entry which is preliminary data.</text>
</comment>
<evidence type="ECO:0000256" key="1">
    <source>
        <dbReference type="ARBA" id="ARBA00006739"/>
    </source>
</evidence>
<evidence type="ECO:0000256" key="2">
    <source>
        <dbReference type="ARBA" id="ARBA00022676"/>
    </source>
</evidence>
<keyword evidence="5" id="KW-0732">Signal</keyword>
<dbReference type="SUPFAM" id="SSF53448">
    <property type="entry name" value="Nucleotide-diphospho-sugar transferases"/>
    <property type="match status" value="1"/>
</dbReference>
<dbReference type="CDD" id="cd06438">
    <property type="entry name" value="EpsO_like"/>
    <property type="match status" value="1"/>
</dbReference>
<proteinExistence type="inferred from homology"/>
<evidence type="ECO:0008006" key="8">
    <source>
        <dbReference type="Google" id="ProtNLM"/>
    </source>
</evidence>
<feature type="signal peptide" evidence="5">
    <location>
        <begin position="1"/>
        <end position="27"/>
    </location>
</feature>
<keyword evidence="4" id="KW-0472">Membrane</keyword>
<evidence type="ECO:0000313" key="6">
    <source>
        <dbReference type="EMBL" id="GJE64122.1"/>
    </source>
</evidence>
<reference evidence="6" key="1">
    <citation type="journal article" date="2021" name="Front. Microbiol.">
        <title>Comprehensive Comparative Genomics and Phenotyping of Methylobacterium Species.</title>
        <authorList>
            <person name="Alessa O."/>
            <person name="Ogura Y."/>
            <person name="Fujitani Y."/>
            <person name="Takami H."/>
            <person name="Hayashi T."/>
            <person name="Sahin N."/>
            <person name="Tani A."/>
        </authorList>
    </citation>
    <scope>NUCLEOTIDE SEQUENCE</scope>
    <source>
        <strain evidence="6">NBRC 15686</strain>
    </source>
</reference>
<organism evidence="6 7">
    <name type="scientific">Methylorubrum aminovorans</name>
    <dbReference type="NCBI Taxonomy" id="269069"/>
    <lineage>
        <taxon>Bacteria</taxon>
        <taxon>Pseudomonadati</taxon>
        <taxon>Pseudomonadota</taxon>
        <taxon>Alphaproteobacteria</taxon>
        <taxon>Hyphomicrobiales</taxon>
        <taxon>Methylobacteriaceae</taxon>
        <taxon>Methylorubrum</taxon>
    </lineage>
</organism>
<keyword evidence="3" id="KW-0808">Transferase</keyword>
<dbReference type="PANTHER" id="PTHR43630:SF1">
    <property type="entry name" value="POLY-BETA-1,6-N-ACETYL-D-GLUCOSAMINE SYNTHASE"/>
    <property type="match status" value="1"/>
</dbReference>
<dbReference type="EMBL" id="BPRC01000003">
    <property type="protein sequence ID" value="GJE64122.1"/>
    <property type="molecule type" value="Genomic_DNA"/>
</dbReference>
<dbReference type="RefSeq" id="WP_238223364.1">
    <property type="nucleotide sequence ID" value="NZ_BAAADH010000106.1"/>
</dbReference>
<dbReference type="Proteomes" id="UP001055039">
    <property type="component" value="Unassembled WGS sequence"/>
</dbReference>
<protein>
    <recommendedName>
        <fullName evidence="8">Glycosyltransferase</fullName>
    </recommendedName>
</protein>
<feature type="chain" id="PRO_5046691370" description="Glycosyltransferase" evidence="5">
    <location>
        <begin position="28"/>
        <end position="398"/>
    </location>
</feature>
<evidence type="ECO:0000256" key="3">
    <source>
        <dbReference type="ARBA" id="ARBA00022679"/>
    </source>
</evidence>
<keyword evidence="2" id="KW-0328">Glycosyltransferase</keyword>
<evidence type="ECO:0000313" key="7">
    <source>
        <dbReference type="Proteomes" id="UP001055039"/>
    </source>
</evidence>
<gene>
    <name evidence="6" type="ORF">LNAOJCKE_1322</name>
</gene>
<keyword evidence="7" id="KW-1185">Reference proteome</keyword>